<evidence type="ECO:0000259" key="3">
    <source>
        <dbReference type="Pfam" id="PF01979"/>
    </source>
</evidence>
<reference evidence="4 5" key="1">
    <citation type="submission" date="2016-10" db="EMBL/GenBank/DDBJ databases">
        <authorList>
            <person name="de Groot N.N."/>
        </authorList>
    </citation>
    <scope>NUCLEOTIDE SEQUENCE [LARGE SCALE GENOMIC DNA]</scope>
    <source>
        <strain evidence="4 5">DSM 19981</strain>
    </source>
</reference>
<keyword evidence="2" id="KW-0378">Hydrolase</keyword>
<dbReference type="SUPFAM" id="SSF51556">
    <property type="entry name" value="Metallo-dependent hydrolases"/>
    <property type="match status" value="1"/>
</dbReference>
<evidence type="ECO:0000313" key="4">
    <source>
        <dbReference type="EMBL" id="SFK17640.1"/>
    </source>
</evidence>
<evidence type="ECO:0000256" key="1">
    <source>
        <dbReference type="ARBA" id="ARBA00006745"/>
    </source>
</evidence>
<dbReference type="RefSeq" id="WP_092954188.1">
    <property type="nucleotide sequence ID" value="NZ_FOSQ01000001.1"/>
</dbReference>
<comment type="similarity">
    <text evidence="1">Belongs to the metallo-dependent hydrolases superfamily. ATZ/TRZ family.</text>
</comment>
<dbReference type="InterPro" id="IPR050287">
    <property type="entry name" value="MTA/SAH_deaminase"/>
</dbReference>
<dbReference type="GO" id="GO:0016810">
    <property type="term" value="F:hydrolase activity, acting on carbon-nitrogen (but not peptide) bonds"/>
    <property type="evidence" value="ECO:0007669"/>
    <property type="project" value="InterPro"/>
</dbReference>
<gene>
    <name evidence="4" type="ORF">SAMN02745775_101210</name>
</gene>
<name>A0A1I3XDN0_9PROT</name>
<dbReference type="SUPFAM" id="SSF51338">
    <property type="entry name" value="Composite domain of metallo-dependent hydrolases"/>
    <property type="match status" value="2"/>
</dbReference>
<dbReference type="EMBL" id="FOSQ01000001">
    <property type="protein sequence ID" value="SFK17640.1"/>
    <property type="molecule type" value="Genomic_DNA"/>
</dbReference>
<dbReference type="InterPro" id="IPR011059">
    <property type="entry name" value="Metal-dep_hydrolase_composite"/>
</dbReference>
<evidence type="ECO:0000256" key="2">
    <source>
        <dbReference type="ARBA" id="ARBA00022801"/>
    </source>
</evidence>
<proteinExistence type="inferred from homology"/>
<dbReference type="Gene3D" id="3.20.20.140">
    <property type="entry name" value="Metal-dependent hydrolases"/>
    <property type="match status" value="1"/>
</dbReference>
<feature type="domain" description="Amidohydrolase-related" evidence="3">
    <location>
        <begin position="51"/>
        <end position="427"/>
    </location>
</feature>
<dbReference type="PANTHER" id="PTHR43794">
    <property type="entry name" value="AMINOHYDROLASE SSNA-RELATED"/>
    <property type="match status" value="1"/>
</dbReference>
<dbReference type="Proteomes" id="UP000199473">
    <property type="component" value="Unassembled WGS sequence"/>
</dbReference>
<evidence type="ECO:0000313" key="5">
    <source>
        <dbReference type="Proteomes" id="UP000199473"/>
    </source>
</evidence>
<protein>
    <submittedName>
        <fullName evidence="4">Cytosine/adenosine deaminase</fullName>
    </submittedName>
</protein>
<dbReference type="InterPro" id="IPR006680">
    <property type="entry name" value="Amidohydro-rel"/>
</dbReference>
<dbReference type="InterPro" id="IPR032466">
    <property type="entry name" value="Metal_Hydrolase"/>
</dbReference>
<dbReference type="Pfam" id="PF01979">
    <property type="entry name" value="Amidohydro_1"/>
    <property type="match status" value="1"/>
</dbReference>
<dbReference type="AlphaFoldDB" id="A0A1I3XDN0"/>
<dbReference type="PANTHER" id="PTHR43794:SF11">
    <property type="entry name" value="AMIDOHYDROLASE-RELATED DOMAIN-CONTAINING PROTEIN"/>
    <property type="match status" value="1"/>
</dbReference>
<accession>A0A1I3XDN0</accession>
<dbReference type="STRING" id="1123062.SAMN02745775_101210"/>
<dbReference type="Gene3D" id="2.30.40.10">
    <property type="entry name" value="Urease, subunit C, domain 1"/>
    <property type="match status" value="1"/>
</dbReference>
<keyword evidence="5" id="KW-1185">Reference proteome</keyword>
<sequence>MTTLLVTGGLVWDGGTAAPRDLLLREGRIAAVLAPGEGPDDGPRFDARDRLVLPGLVNAHTHGHATLMKGVADRWMLESSLTNGAWMGGRRDRDIIRLSTLLGAVEMLEAGCTACYDLFFEFPGPSAEGLATVAAAYAEAGMRAVVAPMVADRALFEILPGFLDTLPDDLREQAAAFRLAPAAQTLAALRDSFSGVTPPDGIRFALAPTIPHHCTDDFVTGCRDLAAARGLRLHMHIAESRLQALIARKMWGAGPVHHIARLGLLGPHFTAAHAVWLEAAELDLLAAHGATVAHMPASNMRLGAGVASISAMRARGITVGLGTDGCNSADSLDMAEAMRLASHLSRLRDVPRDEWLAAADVLRMATEGGAAVLGIEGGRIAPGAPADLALLDLGHRAFVPLHDAANQAVTCNTAGSVREVFVGGRQVVAQGRCLAPVAATLRDRARDALAALMERLAPSRALAARLEPHVVAYAEREGRAALPFARKIPVESSLA</sequence>
<organism evidence="4 5">
    <name type="scientific">Falsiroseomonas stagni DSM 19981</name>
    <dbReference type="NCBI Taxonomy" id="1123062"/>
    <lineage>
        <taxon>Bacteria</taxon>
        <taxon>Pseudomonadati</taxon>
        <taxon>Pseudomonadota</taxon>
        <taxon>Alphaproteobacteria</taxon>
        <taxon>Acetobacterales</taxon>
        <taxon>Roseomonadaceae</taxon>
        <taxon>Falsiroseomonas</taxon>
    </lineage>
</organism>